<gene>
    <name evidence="1" type="ORF">HPB50_005026</name>
</gene>
<keyword evidence="2" id="KW-1185">Reference proteome</keyword>
<accession>A0ACB7SMN4</accession>
<reference evidence="1" key="1">
    <citation type="submission" date="2020-05" db="EMBL/GenBank/DDBJ databases">
        <title>Large-scale comparative analyses of tick genomes elucidate their genetic diversity and vector capacities.</title>
        <authorList>
            <person name="Jia N."/>
            <person name="Wang J."/>
            <person name="Shi W."/>
            <person name="Du L."/>
            <person name="Sun Y."/>
            <person name="Zhan W."/>
            <person name="Jiang J."/>
            <person name="Wang Q."/>
            <person name="Zhang B."/>
            <person name="Ji P."/>
            <person name="Sakyi L.B."/>
            <person name="Cui X."/>
            <person name="Yuan T."/>
            <person name="Jiang B."/>
            <person name="Yang W."/>
            <person name="Lam T.T.-Y."/>
            <person name="Chang Q."/>
            <person name="Ding S."/>
            <person name="Wang X."/>
            <person name="Zhu J."/>
            <person name="Ruan X."/>
            <person name="Zhao L."/>
            <person name="Wei J."/>
            <person name="Que T."/>
            <person name="Du C."/>
            <person name="Cheng J."/>
            <person name="Dai P."/>
            <person name="Han X."/>
            <person name="Huang E."/>
            <person name="Gao Y."/>
            <person name="Liu J."/>
            <person name="Shao H."/>
            <person name="Ye R."/>
            <person name="Li L."/>
            <person name="Wei W."/>
            <person name="Wang X."/>
            <person name="Wang C."/>
            <person name="Yang T."/>
            <person name="Huo Q."/>
            <person name="Li W."/>
            <person name="Guo W."/>
            <person name="Chen H."/>
            <person name="Zhou L."/>
            <person name="Ni X."/>
            <person name="Tian J."/>
            <person name="Zhou Y."/>
            <person name="Sheng Y."/>
            <person name="Liu T."/>
            <person name="Pan Y."/>
            <person name="Xia L."/>
            <person name="Li J."/>
            <person name="Zhao F."/>
            <person name="Cao W."/>
        </authorList>
    </citation>
    <scope>NUCLEOTIDE SEQUENCE</scope>
    <source>
        <strain evidence="1">Hyas-2018</strain>
    </source>
</reference>
<dbReference type="EMBL" id="CM023483">
    <property type="protein sequence ID" value="KAH6935291.1"/>
    <property type="molecule type" value="Genomic_DNA"/>
</dbReference>
<proteinExistence type="predicted"/>
<sequence length="263" mass="29074">MALFSQVLVKSVDAVGKIAAFTHVRNLLVALGPPVVYANVHPQLERLLSNMPLLEKLTLEFWGGVRLSAIARLCPGVKSLRLAYCRWSTYDFPVAVDEFPELEGIELAINIGDGAFDALFMAICGRLRTAELYDDGSCRQFLHFCARKLGRFPRLEQLQLATKLSVRTLGLKPEMLHDALWALPSLRHLATDSYDLKLFFENYYIPYSQLSLSWAACVLCAVYGKDVSSREKAASSMVGALTGVVARVLNSVLGAENILCGLF</sequence>
<comment type="caution">
    <text evidence="1">The sequence shown here is derived from an EMBL/GenBank/DDBJ whole genome shotgun (WGS) entry which is preliminary data.</text>
</comment>
<name>A0ACB7SMN4_HYAAI</name>
<dbReference type="Proteomes" id="UP000821845">
    <property type="component" value="Chromosome 3"/>
</dbReference>
<evidence type="ECO:0000313" key="2">
    <source>
        <dbReference type="Proteomes" id="UP000821845"/>
    </source>
</evidence>
<protein>
    <submittedName>
        <fullName evidence="1">Uncharacterized protein</fullName>
    </submittedName>
</protein>
<organism evidence="1 2">
    <name type="scientific">Hyalomma asiaticum</name>
    <name type="common">Tick</name>
    <dbReference type="NCBI Taxonomy" id="266040"/>
    <lineage>
        <taxon>Eukaryota</taxon>
        <taxon>Metazoa</taxon>
        <taxon>Ecdysozoa</taxon>
        <taxon>Arthropoda</taxon>
        <taxon>Chelicerata</taxon>
        <taxon>Arachnida</taxon>
        <taxon>Acari</taxon>
        <taxon>Parasitiformes</taxon>
        <taxon>Ixodida</taxon>
        <taxon>Ixodoidea</taxon>
        <taxon>Ixodidae</taxon>
        <taxon>Hyalomminae</taxon>
        <taxon>Hyalomma</taxon>
    </lineage>
</organism>
<evidence type="ECO:0000313" key="1">
    <source>
        <dbReference type="EMBL" id="KAH6935291.1"/>
    </source>
</evidence>